<dbReference type="InterPro" id="IPR020846">
    <property type="entry name" value="MFS_dom"/>
</dbReference>
<evidence type="ECO:0000256" key="3">
    <source>
        <dbReference type="ARBA" id="ARBA00022989"/>
    </source>
</evidence>
<feature type="transmembrane region" description="Helical" evidence="6">
    <location>
        <begin position="284"/>
        <end position="305"/>
    </location>
</feature>
<evidence type="ECO:0000256" key="4">
    <source>
        <dbReference type="ARBA" id="ARBA00023136"/>
    </source>
</evidence>
<keyword evidence="3 6" id="KW-1133">Transmembrane helix</keyword>
<dbReference type="InterPro" id="IPR005829">
    <property type="entry name" value="Sugar_transporter_CS"/>
</dbReference>
<feature type="transmembrane region" description="Helical" evidence="6">
    <location>
        <begin position="109"/>
        <end position="128"/>
    </location>
</feature>
<dbReference type="SUPFAM" id="SSF103473">
    <property type="entry name" value="MFS general substrate transporter"/>
    <property type="match status" value="1"/>
</dbReference>
<dbReference type="PANTHER" id="PTHR23528">
    <property type="match status" value="1"/>
</dbReference>
<dbReference type="PANTHER" id="PTHR23528:SF1">
    <property type="entry name" value="MAJOR FACILITATOR SUPERFAMILY (MFS) PROFILE DOMAIN-CONTAINING PROTEIN"/>
    <property type="match status" value="1"/>
</dbReference>
<dbReference type="GO" id="GO:0022857">
    <property type="term" value="F:transmembrane transporter activity"/>
    <property type="evidence" value="ECO:0007669"/>
    <property type="project" value="InterPro"/>
</dbReference>
<feature type="transmembrane region" description="Helical" evidence="6">
    <location>
        <begin position="250"/>
        <end position="272"/>
    </location>
</feature>
<feature type="transmembrane region" description="Helical" evidence="6">
    <location>
        <begin position="71"/>
        <end position="88"/>
    </location>
</feature>
<feature type="compositionally biased region" description="Low complexity" evidence="5">
    <location>
        <begin position="1"/>
        <end position="23"/>
    </location>
</feature>
<feature type="domain" description="Major facilitator superfamily (MFS) profile" evidence="7">
    <location>
        <begin position="33"/>
        <end position="429"/>
    </location>
</feature>
<evidence type="ECO:0000313" key="9">
    <source>
        <dbReference type="Proteomes" id="UP000324965"/>
    </source>
</evidence>
<evidence type="ECO:0000256" key="2">
    <source>
        <dbReference type="ARBA" id="ARBA00022692"/>
    </source>
</evidence>
<reference evidence="8 9" key="1">
    <citation type="submission" date="2019-05" db="EMBL/GenBank/DDBJ databases">
        <authorList>
            <person name="Hariharan J."/>
            <person name="Choudoir M.J."/>
            <person name="Diebold P."/>
            <person name="Panke-Buisse K."/>
            <person name="Buckley D.H."/>
        </authorList>
    </citation>
    <scope>NUCLEOTIDE SEQUENCE [LARGE SCALE GENOMIC DNA]</scope>
    <source>
        <strain evidence="8 9">SUN51</strain>
    </source>
</reference>
<gene>
    <name evidence="8" type="ORF">FGF04_11930</name>
</gene>
<dbReference type="OrthoDB" id="7584869at2"/>
<evidence type="ECO:0000313" key="8">
    <source>
        <dbReference type="EMBL" id="KAA0939342.1"/>
    </source>
</evidence>
<feature type="transmembrane region" description="Helical" evidence="6">
    <location>
        <begin position="317"/>
        <end position="338"/>
    </location>
</feature>
<organism evidence="8 9">
    <name type="scientific">Streptomyces apricus</name>
    <dbReference type="NCBI Taxonomy" id="1828112"/>
    <lineage>
        <taxon>Bacteria</taxon>
        <taxon>Bacillati</taxon>
        <taxon>Actinomycetota</taxon>
        <taxon>Actinomycetes</taxon>
        <taxon>Kitasatosporales</taxon>
        <taxon>Streptomycetaceae</taxon>
        <taxon>Streptomyces</taxon>
    </lineage>
</organism>
<feature type="transmembrane region" description="Helical" evidence="6">
    <location>
        <begin position="134"/>
        <end position="155"/>
    </location>
</feature>
<dbReference type="GO" id="GO:0005886">
    <property type="term" value="C:plasma membrane"/>
    <property type="evidence" value="ECO:0007669"/>
    <property type="project" value="UniProtKB-SubCell"/>
</dbReference>
<accession>A0A5B0BDF0</accession>
<dbReference type="Gene3D" id="1.20.1250.20">
    <property type="entry name" value="MFS general substrate transporter like domains"/>
    <property type="match status" value="2"/>
</dbReference>
<sequence length="429" mass="45117">MDESFGTPVTVGTGTRPPVTDTPAPGSGGRPSRYAAVAIPLALLGWSIALVPPLAVTIALRLRELDLDGSAGNLGLVLGVGAFFSFVTNPLAGRLSDRTMSRHGMRKPWILAGAVIGYTGIAIIAYAPDVLFVLAGWSVAQVGLNFALAALVAMLPDQVEPRRRGRVASFISLAQNVGGVGATFLVQLFPIGTLQVLVPSLFGVVLMLGAVAPVKDRVRTKRPTERLDPKALFGSFVFNPRRYPDLGWAWLTRFFLNTTQFTATSYLTYFLIENLDVSDAEAPTMVFQAVLANAVGLLLVTPVLGWLSDKVGRRKPFVIASSLIATAGLVLIALSTSIPMLLLGQLILGAGTGAFFAVELALLTDVLPNEETAGKDLGVANLAQSLPQSIIPVAAPGIIGAFGYPGLFLGGALFGLLGAFSVTRVRKVR</sequence>
<dbReference type="Proteomes" id="UP000324965">
    <property type="component" value="Unassembled WGS sequence"/>
</dbReference>
<evidence type="ECO:0000256" key="1">
    <source>
        <dbReference type="ARBA" id="ARBA00004651"/>
    </source>
</evidence>
<evidence type="ECO:0000256" key="6">
    <source>
        <dbReference type="SAM" id="Phobius"/>
    </source>
</evidence>
<dbReference type="Pfam" id="PF13347">
    <property type="entry name" value="MFS_2"/>
    <property type="match status" value="1"/>
</dbReference>
<keyword evidence="9" id="KW-1185">Reference proteome</keyword>
<dbReference type="PROSITE" id="PS50850">
    <property type="entry name" value="MFS"/>
    <property type="match status" value="1"/>
</dbReference>
<keyword evidence="2 6" id="KW-0812">Transmembrane</keyword>
<dbReference type="AlphaFoldDB" id="A0A5B0BDF0"/>
<feature type="region of interest" description="Disordered" evidence="5">
    <location>
        <begin position="1"/>
        <end position="30"/>
    </location>
</feature>
<feature type="transmembrane region" description="Helical" evidence="6">
    <location>
        <begin position="34"/>
        <end position="59"/>
    </location>
</feature>
<comment type="subcellular location">
    <subcellularLocation>
        <location evidence="1">Cell membrane</location>
        <topology evidence="1">Multi-pass membrane protein</topology>
    </subcellularLocation>
</comment>
<keyword evidence="4 6" id="KW-0472">Membrane</keyword>
<dbReference type="EMBL" id="VDFC01000034">
    <property type="protein sequence ID" value="KAA0939342.1"/>
    <property type="molecule type" value="Genomic_DNA"/>
</dbReference>
<name>A0A5B0BDF0_9ACTN</name>
<proteinExistence type="predicted"/>
<comment type="caution">
    <text evidence="8">The sequence shown here is derived from an EMBL/GenBank/DDBJ whole genome shotgun (WGS) entry which is preliminary data.</text>
</comment>
<dbReference type="InterPro" id="IPR036259">
    <property type="entry name" value="MFS_trans_sf"/>
</dbReference>
<feature type="transmembrane region" description="Helical" evidence="6">
    <location>
        <begin position="196"/>
        <end position="214"/>
    </location>
</feature>
<feature type="transmembrane region" description="Helical" evidence="6">
    <location>
        <begin position="402"/>
        <end position="423"/>
    </location>
</feature>
<evidence type="ECO:0000256" key="5">
    <source>
        <dbReference type="SAM" id="MobiDB-lite"/>
    </source>
</evidence>
<feature type="transmembrane region" description="Helical" evidence="6">
    <location>
        <begin position="167"/>
        <end position="190"/>
    </location>
</feature>
<dbReference type="PROSITE" id="PS00216">
    <property type="entry name" value="SUGAR_TRANSPORT_1"/>
    <property type="match status" value="1"/>
</dbReference>
<protein>
    <submittedName>
        <fullName evidence="8">MFS transporter</fullName>
    </submittedName>
</protein>
<evidence type="ECO:0000259" key="7">
    <source>
        <dbReference type="PROSITE" id="PS50850"/>
    </source>
</evidence>
<dbReference type="CDD" id="cd06174">
    <property type="entry name" value="MFS"/>
    <property type="match status" value="1"/>
</dbReference>